<dbReference type="Proteomes" id="UP000566071">
    <property type="component" value="Unassembled WGS sequence"/>
</dbReference>
<keyword evidence="6 7" id="KW-0030">Aminoacyl-tRNA synthetase</keyword>
<proteinExistence type="inferred from homology"/>
<dbReference type="PROSITE" id="PS00178">
    <property type="entry name" value="AA_TRNA_LIGASE_I"/>
    <property type="match status" value="1"/>
</dbReference>
<dbReference type="RefSeq" id="WP_175269928.1">
    <property type="nucleotide sequence ID" value="NZ_JABFCR010000037.1"/>
</dbReference>
<evidence type="ECO:0000256" key="3">
    <source>
        <dbReference type="ARBA" id="ARBA00022741"/>
    </source>
</evidence>
<evidence type="ECO:0000256" key="7">
    <source>
        <dbReference type="RuleBase" id="RU363037"/>
    </source>
</evidence>
<dbReference type="SUPFAM" id="SSF52374">
    <property type="entry name" value="Nucleotidylyl transferase"/>
    <property type="match status" value="1"/>
</dbReference>
<keyword evidence="10" id="KW-1185">Reference proteome</keyword>
<dbReference type="PRINTS" id="PR00987">
    <property type="entry name" value="TRNASYNTHGLU"/>
</dbReference>
<dbReference type="InterPro" id="IPR049940">
    <property type="entry name" value="GluQ/Sye"/>
</dbReference>
<comment type="caution">
    <text evidence="9">The sequence shown here is derived from an EMBL/GenBank/DDBJ whole genome shotgun (WGS) entry which is preliminary data.</text>
</comment>
<evidence type="ECO:0000256" key="4">
    <source>
        <dbReference type="ARBA" id="ARBA00022833"/>
    </source>
</evidence>
<reference evidence="9 10" key="1">
    <citation type="submission" date="2020-05" db="EMBL/GenBank/DDBJ databases">
        <authorList>
            <person name="Khan S.A."/>
            <person name="Jeon C.O."/>
            <person name="Chun B.H."/>
        </authorList>
    </citation>
    <scope>NUCLEOTIDE SEQUENCE [LARGE SCALE GENOMIC DNA]</scope>
    <source>
        <strain evidence="9 10">S1162</strain>
    </source>
</reference>
<accession>A0ABX1W229</accession>
<evidence type="ECO:0000256" key="1">
    <source>
        <dbReference type="ARBA" id="ARBA00022598"/>
    </source>
</evidence>
<dbReference type="Pfam" id="PF00749">
    <property type="entry name" value="tRNA-synt_1c"/>
    <property type="match status" value="2"/>
</dbReference>
<evidence type="ECO:0000256" key="6">
    <source>
        <dbReference type="ARBA" id="ARBA00023146"/>
    </source>
</evidence>
<keyword evidence="2" id="KW-0479">Metal-binding</keyword>
<feature type="domain" description="Glutamyl/glutaminyl-tRNA synthetase class Ib catalytic" evidence="8">
    <location>
        <begin position="10"/>
        <end position="121"/>
    </location>
</feature>
<evidence type="ECO:0000259" key="8">
    <source>
        <dbReference type="Pfam" id="PF00749"/>
    </source>
</evidence>
<evidence type="ECO:0000256" key="5">
    <source>
        <dbReference type="ARBA" id="ARBA00022840"/>
    </source>
</evidence>
<comment type="similarity">
    <text evidence="7">Belongs to the class-I aminoacyl-tRNA synthetase family.</text>
</comment>
<keyword evidence="1 7" id="KW-0436">Ligase</keyword>
<dbReference type="InterPro" id="IPR020058">
    <property type="entry name" value="Glu/Gln-tRNA-synth_Ib_cat-dom"/>
</dbReference>
<keyword evidence="4" id="KW-0862">Zinc</keyword>
<keyword evidence="5 7" id="KW-0067">ATP-binding</keyword>
<gene>
    <name evidence="9" type="ORF">HK413_08940</name>
</gene>
<protein>
    <submittedName>
        <fullName evidence="9">tRNA glutamyl-Q synthetase</fullName>
    </submittedName>
</protein>
<dbReference type="InterPro" id="IPR000924">
    <property type="entry name" value="Glu/Gln-tRNA-synth"/>
</dbReference>
<organism evidence="9 10">
    <name type="scientific">Mucilaginibacter humi</name>
    <dbReference type="NCBI Taxonomy" id="2732510"/>
    <lineage>
        <taxon>Bacteria</taxon>
        <taxon>Pseudomonadati</taxon>
        <taxon>Bacteroidota</taxon>
        <taxon>Sphingobacteriia</taxon>
        <taxon>Sphingobacteriales</taxon>
        <taxon>Sphingobacteriaceae</taxon>
        <taxon>Mucilaginibacter</taxon>
    </lineage>
</organism>
<feature type="domain" description="Glutamyl/glutaminyl-tRNA synthetase class Ib catalytic" evidence="8">
    <location>
        <begin position="148"/>
        <end position="266"/>
    </location>
</feature>
<dbReference type="InterPro" id="IPR001412">
    <property type="entry name" value="aa-tRNA-synth_I_CS"/>
</dbReference>
<evidence type="ECO:0000313" key="9">
    <source>
        <dbReference type="EMBL" id="NNU34243.1"/>
    </source>
</evidence>
<dbReference type="InterPro" id="IPR014729">
    <property type="entry name" value="Rossmann-like_a/b/a_fold"/>
</dbReference>
<dbReference type="Gene3D" id="3.40.50.620">
    <property type="entry name" value="HUPs"/>
    <property type="match status" value="1"/>
</dbReference>
<name>A0ABX1W229_9SPHI</name>
<dbReference type="EMBL" id="JABFCR010000037">
    <property type="protein sequence ID" value="NNU34243.1"/>
    <property type="molecule type" value="Genomic_DNA"/>
</dbReference>
<keyword evidence="7" id="KW-0648">Protein biosynthesis</keyword>
<sequence>MQANPIHFTKTRIAPTPSGYLHLGNALSFALTAALARKSGAKVLLRIDDLDQQRVNLNYVQDIFDTLNFLNITRDEGPRDINDYKANWSQLHRMELYKDALKQLADHGVVFACQCSRAQLQDGIYPGTCRNRSIPLDTPETAWRLITDEKELTVKTLNKGIIKARLPDTLKDFVVKKKDGFPAYQLASVIDDLHFGVDLVVRGEDLYPSTIAQLYLADVLDLVVFKNTIFHHHPLVMEGSDKKLSKSAGVTSIKYVREQGNTAADVYEEIGQMLGVEGLRSFENIITQL</sequence>
<evidence type="ECO:0000256" key="2">
    <source>
        <dbReference type="ARBA" id="ARBA00022723"/>
    </source>
</evidence>
<dbReference type="PANTHER" id="PTHR43311:SF1">
    <property type="entry name" value="GLUTAMYL-Q TRNA(ASP) SYNTHETASE"/>
    <property type="match status" value="1"/>
</dbReference>
<evidence type="ECO:0000313" key="10">
    <source>
        <dbReference type="Proteomes" id="UP000566071"/>
    </source>
</evidence>
<keyword evidence="3 7" id="KW-0547">Nucleotide-binding</keyword>
<dbReference type="PANTHER" id="PTHR43311">
    <property type="entry name" value="GLUTAMATE--TRNA LIGASE"/>
    <property type="match status" value="1"/>
</dbReference>